<dbReference type="GO" id="GO:0034257">
    <property type="term" value="F:nicotinamide riboside transmembrane transporter activity"/>
    <property type="evidence" value="ECO:0007669"/>
    <property type="project" value="InterPro"/>
</dbReference>
<evidence type="ECO:0000256" key="6">
    <source>
        <dbReference type="ARBA" id="ARBA00022475"/>
    </source>
</evidence>
<reference evidence="11 12" key="1">
    <citation type="journal article" date="2014" name="Genome Announc.">
        <title>Genome Sequence of Gammaproteobacterial Pseudohaliea rubra Type Strain DSM 19751, Isolated from Coastal Seawater of the Mediterranean Sea.</title>
        <authorList>
            <person name="Spring S."/>
            <person name="Fiebig A."/>
            <person name="Riedel T."/>
            <person name="Goker M."/>
            <person name="Klenk H.P."/>
        </authorList>
    </citation>
    <scope>NUCLEOTIDE SEQUENCE [LARGE SCALE GENOMIC DNA]</scope>
    <source>
        <strain evidence="11 12">DSM 19751</strain>
    </source>
</reference>
<evidence type="ECO:0000256" key="10">
    <source>
        <dbReference type="SAM" id="Phobius"/>
    </source>
</evidence>
<organism evidence="11 12">
    <name type="scientific">Pseudohaliea rubra DSM 19751</name>
    <dbReference type="NCBI Taxonomy" id="1265313"/>
    <lineage>
        <taxon>Bacteria</taxon>
        <taxon>Pseudomonadati</taxon>
        <taxon>Pseudomonadota</taxon>
        <taxon>Gammaproteobacteria</taxon>
        <taxon>Cellvibrionales</taxon>
        <taxon>Halieaceae</taxon>
        <taxon>Pseudohaliea</taxon>
    </lineage>
</organism>
<dbReference type="InterPro" id="IPR006419">
    <property type="entry name" value="NMN_transpt_PnuC"/>
</dbReference>
<evidence type="ECO:0000256" key="1">
    <source>
        <dbReference type="ARBA" id="ARBA00002672"/>
    </source>
</evidence>
<dbReference type="EMBL" id="AUVB01000055">
    <property type="protein sequence ID" value="KGE03385.1"/>
    <property type="molecule type" value="Genomic_DNA"/>
</dbReference>
<keyword evidence="8 10" id="KW-1133">Transmembrane helix</keyword>
<gene>
    <name evidence="11" type="ORF">HRUBRA_02020</name>
</gene>
<dbReference type="RefSeq" id="WP_035517846.1">
    <property type="nucleotide sequence ID" value="NZ_KN234790.1"/>
</dbReference>
<dbReference type="HOGENOM" id="CLU_076589_2_0_6"/>
<keyword evidence="6" id="KW-1003">Cell membrane</keyword>
<comment type="subcellular location">
    <subcellularLocation>
        <location evidence="2">Cell membrane</location>
        <topology evidence="2">Multi-pass membrane protein</topology>
    </subcellularLocation>
</comment>
<keyword evidence="7 10" id="KW-0812">Transmembrane</keyword>
<dbReference type="PANTHER" id="PTHR36122">
    <property type="entry name" value="NICOTINAMIDE RIBOSIDE TRANSPORTER PNUC"/>
    <property type="match status" value="1"/>
</dbReference>
<proteinExistence type="inferred from homology"/>
<evidence type="ECO:0000256" key="7">
    <source>
        <dbReference type="ARBA" id="ARBA00022692"/>
    </source>
</evidence>
<protein>
    <recommendedName>
        <fullName evidence="4">Nicotinamide riboside transporter PnuC</fullName>
    </recommendedName>
</protein>
<dbReference type="PANTHER" id="PTHR36122:SF2">
    <property type="entry name" value="NICOTINAMIDE RIBOSIDE TRANSPORTER PNUC"/>
    <property type="match status" value="1"/>
</dbReference>
<evidence type="ECO:0000313" key="11">
    <source>
        <dbReference type="EMBL" id="KGE03385.1"/>
    </source>
</evidence>
<evidence type="ECO:0000256" key="4">
    <source>
        <dbReference type="ARBA" id="ARBA00017522"/>
    </source>
</evidence>
<feature type="transmembrane region" description="Helical" evidence="10">
    <location>
        <begin position="165"/>
        <end position="184"/>
    </location>
</feature>
<comment type="caution">
    <text evidence="11">The sequence shown here is derived from an EMBL/GenBank/DDBJ whole genome shotgun (WGS) entry which is preliminary data.</text>
</comment>
<keyword evidence="12" id="KW-1185">Reference proteome</keyword>
<keyword evidence="9 10" id="KW-0472">Membrane</keyword>
<dbReference type="Pfam" id="PF04973">
    <property type="entry name" value="NMN_transporter"/>
    <property type="match status" value="1"/>
</dbReference>
<feature type="transmembrane region" description="Helical" evidence="10">
    <location>
        <begin position="6"/>
        <end position="24"/>
    </location>
</feature>
<name>A0A095VPR2_9GAMM</name>
<feature type="transmembrane region" description="Helical" evidence="10">
    <location>
        <begin position="56"/>
        <end position="73"/>
    </location>
</feature>
<accession>A0A095VPR2</accession>
<comment type="function">
    <text evidence="1">Required for nicotinamide riboside transport across the inner membrane.</text>
</comment>
<evidence type="ECO:0000256" key="2">
    <source>
        <dbReference type="ARBA" id="ARBA00004651"/>
    </source>
</evidence>
<feature type="transmembrane region" description="Helical" evidence="10">
    <location>
        <begin position="94"/>
        <end position="111"/>
    </location>
</feature>
<comment type="similarity">
    <text evidence="3">Belongs to the nicotinamide ribonucleoside (NR) uptake permease (TC 4.B.1) family.</text>
</comment>
<feature type="transmembrane region" description="Helical" evidence="10">
    <location>
        <begin position="117"/>
        <end position="137"/>
    </location>
</feature>
<dbReference type="AlphaFoldDB" id="A0A095VPR2"/>
<dbReference type="eggNOG" id="COG3201">
    <property type="taxonomic scope" value="Bacteria"/>
</dbReference>
<dbReference type="Proteomes" id="UP000029640">
    <property type="component" value="Unassembled WGS sequence"/>
</dbReference>
<evidence type="ECO:0000256" key="8">
    <source>
        <dbReference type="ARBA" id="ARBA00022989"/>
    </source>
</evidence>
<evidence type="ECO:0000256" key="3">
    <source>
        <dbReference type="ARBA" id="ARBA00006669"/>
    </source>
</evidence>
<evidence type="ECO:0000256" key="9">
    <source>
        <dbReference type="ARBA" id="ARBA00023136"/>
    </source>
</evidence>
<feature type="transmembrane region" description="Helical" evidence="10">
    <location>
        <begin position="31"/>
        <end position="50"/>
    </location>
</feature>
<keyword evidence="5" id="KW-0813">Transport</keyword>
<evidence type="ECO:0000256" key="5">
    <source>
        <dbReference type="ARBA" id="ARBA00022448"/>
    </source>
</evidence>
<dbReference type="NCBIfam" id="TIGR01528">
    <property type="entry name" value="NMN_trans_PnuC"/>
    <property type="match status" value="1"/>
</dbReference>
<dbReference type="STRING" id="1265313.HRUBRA_02020"/>
<sequence>MAAWHWLASWEAVAVLLGVAYLLLAARESLWCWYAAFASTAIFLVLFWQVRLYLESALQVYYLAMAVYGWWQWQRPGEARTLAISRFGARAHGLVIGGVLALSALSGALLSRYTDAALPYLDAFTTWGAIVTTWMVARKILENWLYWIVIDSASIVLYLDRGLLLTAALFAAYVVICIAGFLAWRRHYRVAAAVSG</sequence>
<dbReference type="GO" id="GO:0005886">
    <property type="term" value="C:plasma membrane"/>
    <property type="evidence" value="ECO:0007669"/>
    <property type="project" value="UniProtKB-SubCell"/>
</dbReference>
<dbReference type="OrthoDB" id="9791248at2"/>
<evidence type="ECO:0000313" key="12">
    <source>
        <dbReference type="Proteomes" id="UP000029640"/>
    </source>
</evidence>